<dbReference type="GO" id="GO:0005886">
    <property type="term" value="C:plasma membrane"/>
    <property type="evidence" value="ECO:0007669"/>
    <property type="project" value="UniProtKB-SubCell"/>
</dbReference>
<feature type="domain" description="K+ potassium transporter integral membrane" evidence="12">
    <location>
        <begin position="72"/>
        <end position="353"/>
    </location>
</feature>
<feature type="transmembrane region" description="Helical" evidence="11">
    <location>
        <begin position="312"/>
        <end position="331"/>
    </location>
</feature>
<evidence type="ECO:0000256" key="2">
    <source>
        <dbReference type="ARBA" id="ARBA00008440"/>
    </source>
</evidence>
<dbReference type="PANTHER" id="PTHR30540">
    <property type="entry name" value="OSMOTIC STRESS POTASSIUM TRANSPORTER"/>
    <property type="match status" value="1"/>
</dbReference>
<dbReference type="InterPro" id="IPR053951">
    <property type="entry name" value="K_trans_N"/>
</dbReference>
<keyword evidence="3" id="KW-0813">Transport</keyword>
<evidence type="ECO:0000256" key="7">
    <source>
        <dbReference type="ARBA" id="ARBA00022989"/>
    </source>
</evidence>
<dbReference type="Pfam" id="PF22776">
    <property type="entry name" value="K_trans_C"/>
    <property type="match status" value="1"/>
</dbReference>
<evidence type="ECO:0000259" key="13">
    <source>
        <dbReference type="Pfam" id="PF22776"/>
    </source>
</evidence>
<organism evidence="14 15">
    <name type="scientific">Morella rubra</name>
    <name type="common">Chinese bayberry</name>
    <dbReference type="NCBI Taxonomy" id="262757"/>
    <lineage>
        <taxon>Eukaryota</taxon>
        <taxon>Viridiplantae</taxon>
        <taxon>Streptophyta</taxon>
        <taxon>Embryophyta</taxon>
        <taxon>Tracheophyta</taxon>
        <taxon>Spermatophyta</taxon>
        <taxon>Magnoliopsida</taxon>
        <taxon>eudicotyledons</taxon>
        <taxon>Gunneridae</taxon>
        <taxon>Pentapetalae</taxon>
        <taxon>rosids</taxon>
        <taxon>fabids</taxon>
        <taxon>Fagales</taxon>
        <taxon>Myricaceae</taxon>
        <taxon>Morella</taxon>
    </lineage>
</organism>
<keyword evidence="7 11" id="KW-1133">Transmembrane helix</keyword>
<keyword evidence="5 11" id="KW-0812">Transmembrane</keyword>
<feature type="transmembrane region" description="Helical" evidence="11">
    <location>
        <begin position="379"/>
        <end position="399"/>
    </location>
</feature>
<keyword evidence="15" id="KW-1185">Reference proteome</keyword>
<protein>
    <submittedName>
        <fullName evidence="14">Potassium transporter 5</fullName>
    </submittedName>
</protein>
<comment type="caution">
    <text evidence="14">The sequence shown here is derived from an EMBL/GenBank/DDBJ whole genome shotgun (WGS) entry which is preliminary data.</text>
</comment>
<dbReference type="GO" id="GO:0015079">
    <property type="term" value="F:potassium ion transmembrane transporter activity"/>
    <property type="evidence" value="ECO:0007669"/>
    <property type="project" value="InterPro"/>
</dbReference>
<dbReference type="InterPro" id="IPR053952">
    <property type="entry name" value="K_trans_C"/>
</dbReference>
<evidence type="ECO:0000256" key="3">
    <source>
        <dbReference type="ARBA" id="ARBA00022448"/>
    </source>
</evidence>
<gene>
    <name evidence="14" type="ORF">CJ030_MR3G003085</name>
</gene>
<feature type="transmembrane region" description="Helical" evidence="11">
    <location>
        <begin position="167"/>
        <end position="196"/>
    </location>
</feature>
<comment type="subcellular location">
    <subcellularLocation>
        <location evidence="1">Cell membrane</location>
        <topology evidence="1">Multi-pass membrane protein</topology>
    </subcellularLocation>
</comment>
<dbReference type="OrthoDB" id="504708at2759"/>
<evidence type="ECO:0000256" key="6">
    <source>
        <dbReference type="ARBA" id="ARBA00022958"/>
    </source>
</evidence>
<keyword evidence="4" id="KW-0633">Potassium transport</keyword>
<evidence type="ECO:0000256" key="8">
    <source>
        <dbReference type="ARBA" id="ARBA00023065"/>
    </source>
</evidence>
<name>A0A6A1W571_9ROSI</name>
<dbReference type="PANTHER" id="PTHR30540:SF117">
    <property type="entry name" value="POTASSIUM TRANSPORTER"/>
    <property type="match status" value="1"/>
</dbReference>
<feature type="transmembrane region" description="Helical" evidence="11">
    <location>
        <begin position="351"/>
        <end position="372"/>
    </location>
</feature>
<dbReference type="EMBL" id="RXIC02000021">
    <property type="protein sequence ID" value="KAB1220255.1"/>
    <property type="molecule type" value="Genomic_DNA"/>
</dbReference>
<sequence length="651" mass="73931">MENGDLIEEEKSREENHHVDQEGPEVYQHGNEIKHDIGKQLSRKKLLKNHTFNLEAGGSTTNQGPGSPSGVKNNDDILGVLSLIFYSLMLITLFKYVFIVLEANDNGEGGTFALYSLICRHAKVSLTPNQQAEDKEVSNYKLDVPNRRLKLASFVKSLIERNQTIKYFILLVTMLGTSMVLGDRILTPCITVLSAVGGIKGATLSDNMIMWISVGILIVLFQIQRFGTDKIGYSFAPILTTWFIFIGVIGLYNFVKYDPGVIKAVNPMYIVHYFMRNKKDAWISLGGIILCLTGSEALFADLGHFCVRSIQISSCALVFPSVVLAYFGQASYLRLHNWDARNAFYSSVPRIAVAFVYSITSAFLVLVMIMIWKTNIFLIIIYSLTIWLLELLFLSSVLYKFVDGGHLPLLFAMVLVTVMFLWNYGYRKKYMYELENKVSPQKLVEIASDPTIHRVPGLALFYTELVHGISPIFTHYVSNVPALHSVLIFVSIKSLPISTVLPEDRFLFGRLDPHELSIFRCVVRYGYKDARTEWESFKEMLVHQLKDFIRKDELMSRQDMADESDNIEEVTRTCEETVQREMGKVEDAVRVGDVVYLLGEDEVIASKGSSLCKKVAINYGYNLLRRCVRKADEVFMIPRKRLLKVGMTYEV</sequence>
<dbReference type="AlphaFoldDB" id="A0A6A1W571"/>
<evidence type="ECO:0000259" key="12">
    <source>
        <dbReference type="Pfam" id="PF02705"/>
    </source>
</evidence>
<keyword evidence="6" id="KW-0630">Potassium</keyword>
<reference evidence="14 15" key="1">
    <citation type="journal article" date="2019" name="Plant Biotechnol. J.">
        <title>The red bayberry genome and genetic basis of sex determination.</title>
        <authorList>
            <person name="Jia H.M."/>
            <person name="Jia H.J."/>
            <person name="Cai Q.L."/>
            <person name="Wang Y."/>
            <person name="Zhao H.B."/>
            <person name="Yang W.F."/>
            <person name="Wang G.Y."/>
            <person name="Li Y.H."/>
            <person name="Zhan D.L."/>
            <person name="Shen Y.T."/>
            <person name="Niu Q.F."/>
            <person name="Chang L."/>
            <person name="Qiu J."/>
            <person name="Zhao L."/>
            <person name="Xie H.B."/>
            <person name="Fu W.Y."/>
            <person name="Jin J."/>
            <person name="Li X.W."/>
            <person name="Jiao Y."/>
            <person name="Zhou C.C."/>
            <person name="Tu T."/>
            <person name="Chai C.Y."/>
            <person name="Gao J.L."/>
            <person name="Fan L.J."/>
            <person name="van de Weg E."/>
            <person name="Wang J.Y."/>
            <person name="Gao Z.S."/>
        </authorList>
    </citation>
    <scope>NUCLEOTIDE SEQUENCE [LARGE SCALE GENOMIC DNA]</scope>
    <source>
        <tissue evidence="14">Leaves</tissue>
    </source>
</reference>
<keyword evidence="9 11" id="KW-0472">Membrane</keyword>
<evidence type="ECO:0000313" key="15">
    <source>
        <dbReference type="Proteomes" id="UP000516437"/>
    </source>
</evidence>
<evidence type="ECO:0000256" key="4">
    <source>
        <dbReference type="ARBA" id="ARBA00022538"/>
    </source>
</evidence>
<feature type="transmembrane region" description="Helical" evidence="11">
    <location>
        <begin position="235"/>
        <end position="255"/>
    </location>
</feature>
<feature type="compositionally biased region" description="Basic and acidic residues" evidence="10">
    <location>
        <begin position="9"/>
        <end position="21"/>
    </location>
</feature>
<proteinExistence type="inferred from homology"/>
<evidence type="ECO:0000256" key="9">
    <source>
        <dbReference type="ARBA" id="ARBA00023136"/>
    </source>
</evidence>
<feature type="domain" description="K+ potassium transporter C-terminal" evidence="13">
    <location>
        <begin position="456"/>
        <end position="650"/>
    </location>
</feature>
<evidence type="ECO:0000256" key="5">
    <source>
        <dbReference type="ARBA" id="ARBA00022692"/>
    </source>
</evidence>
<evidence type="ECO:0000256" key="10">
    <source>
        <dbReference type="SAM" id="MobiDB-lite"/>
    </source>
</evidence>
<feature type="transmembrane region" description="Helical" evidence="11">
    <location>
        <begin position="208"/>
        <end position="223"/>
    </location>
</feature>
<feature type="transmembrane region" description="Helical" evidence="11">
    <location>
        <begin position="281"/>
        <end position="300"/>
    </location>
</feature>
<evidence type="ECO:0000313" key="14">
    <source>
        <dbReference type="EMBL" id="KAB1220255.1"/>
    </source>
</evidence>
<feature type="transmembrane region" description="Helical" evidence="11">
    <location>
        <begin position="405"/>
        <end position="424"/>
    </location>
</feature>
<comment type="similarity">
    <text evidence="2">Belongs to the HAK/KUP transporter (TC 2.A.72.3) family.</text>
</comment>
<dbReference type="Pfam" id="PF02705">
    <property type="entry name" value="K_trans"/>
    <property type="match status" value="1"/>
</dbReference>
<keyword evidence="8" id="KW-0406">Ion transport</keyword>
<feature type="region of interest" description="Disordered" evidence="10">
    <location>
        <begin position="1"/>
        <end position="30"/>
    </location>
</feature>
<dbReference type="InterPro" id="IPR003855">
    <property type="entry name" value="K+_transporter"/>
</dbReference>
<evidence type="ECO:0000256" key="11">
    <source>
        <dbReference type="SAM" id="Phobius"/>
    </source>
</evidence>
<evidence type="ECO:0000256" key="1">
    <source>
        <dbReference type="ARBA" id="ARBA00004651"/>
    </source>
</evidence>
<accession>A0A6A1W571</accession>
<feature type="transmembrane region" description="Helical" evidence="11">
    <location>
        <begin position="77"/>
        <end position="98"/>
    </location>
</feature>
<dbReference type="Proteomes" id="UP000516437">
    <property type="component" value="Chromosome 3"/>
</dbReference>